<reference evidence="1" key="1">
    <citation type="submission" date="2025-03" db="EMBL/GenBank/DDBJ databases">
        <authorList>
            <consortium name="ELIXIR-Norway"/>
            <consortium name="Elixir Norway"/>
        </authorList>
    </citation>
    <scope>NUCLEOTIDE SEQUENCE</scope>
</reference>
<protein>
    <submittedName>
        <fullName evidence="1">Uncharacterized protein</fullName>
    </submittedName>
</protein>
<gene>
    <name evidence="1" type="ORF">MRATA1EN22A_LOCUS22161</name>
</gene>
<dbReference type="Proteomes" id="UP001162501">
    <property type="component" value="Chromosome 34"/>
</dbReference>
<evidence type="ECO:0000313" key="2">
    <source>
        <dbReference type="Proteomes" id="UP001162501"/>
    </source>
</evidence>
<accession>A0ACB1MJB1</accession>
<name>A0ACB1MJB1_RANTA</name>
<evidence type="ECO:0000313" key="1">
    <source>
        <dbReference type="EMBL" id="CAN0499361.1"/>
    </source>
</evidence>
<dbReference type="EMBL" id="OZ243562">
    <property type="protein sequence ID" value="CAN0499361.1"/>
    <property type="molecule type" value="Genomic_DNA"/>
</dbReference>
<sequence>MRWGQYWYLVCEAVTRPLSRPRSDPGSWQRDAVTPGLPGRDEGRCQGDRPAMPPSATIPAGDSAPAASGTQRGHGEAAL</sequence>
<organism evidence="1 2">
    <name type="scientific">Rangifer tarandus platyrhynchus</name>
    <name type="common">Svalbard reindeer</name>
    <dbReference type="NCBI Taxonomy" id="3082113"/>
    <lineage>
        <taxon>Eukaryota</taxon>
        <taxon>Metazoa</taxon>
        <taxon>Chordata</taxon>
        <taxon>Craniata</taxon>
        <taxon>Vertebrata</taxon>
        <taxon>Euteleostomi</taxon>
        <taxon>Mammalia</taxon>
        <taxon>Eutheria</taxon>
        <taxon>Laurasiatheria</taxon>
        <taxon>Artiodactyla</taxon>
        <taxon>Ruminantia</taxon>
        <taxon>Pecora</taxon>
        <taxon>Cervidae</taxon>
        <taxon>Odocoileinae</taxon>
        <taxon>Rangifer</taxon>
    </lineage>
</organism>
<proteinExistence type="predicted"/>